<evidence type="ECO:0000313" key="24">
    <source>
        <dbReference type="EMBL" id="HAE1408571.1"/>
    </source>
</evidence>
<dbReference type="EMBL" id="DAAQZF010000010">
    <property type="protein sequence ID" value="HAE1518651.1"/>
    <property type="molecule type" value="Genomic_DNA"/>
</dbReference>
<evidence type="ECO:0000313" key="30">
    <source>
        <dbReference type="EMBL" id="RFR75718.1"/>
    </source>
</evidence>
<reference evidence="2" key="5">
    <citation type="submission" date="2018-07" db="EMBL/GenBank/DDBJ databases">
        <authorList>
            <person name="Ashton P.M."/>
            <person name="Dallman T."/>
            <person name="Nair S."/>
            <person name="De Pinna E."/>
            <person name="Peters T."/>
            <person name="Grant K."/>
        </authorList>
    </citation>
    <scope>NUCLEOTIDE SEQUENCE</scope>
    <source>
        <strain evidence="8">113004</strain>
        <strain evidence="6">131525</strain>
        <strain evidence="3">289651</strain>
        <strain evidence="2">29273</strain>
        <strain evidence="5">29959</strain>
        <strain evidence="1">454853</strain>
        <strain evidence="4">612604</strain>
    </source>
</reference>
<name>A0A379R7N0_SALEN</name>
<reference evidence="29" key="7">
    <citation type="submission" date="2021-05" db="EMBL/GenBank/DDBJ databases">
        <title>Whole genome PacBio Sequel sequence of Salmonella enterica subsp. enterica.</title>
        <authorList>
            <person name="Hoffmann M."/>
            <person name="Balkey M."/>
            <person name="Luo Y."/>
        </authorList>
    </citation>
    <scope>NUCLEOTIDE SEQUENCE</scope>
    <source>
        <strain evidence="29">CFSAN008104</strain>
    </source>
</reference>
<proteinExistence type="predicted"/>
<evidence type="ECO:0000313" key="27">
    <source>
        <dbReference type="EMBL" id="HAE8096478.1"/>
    </source>
</evidence>
<evidence type="ECO:0000313" key="7">
    <source>
        <dbReference type="EMBL" id="EDB4585212.1"/>
    </source>
</evidence>
<evidence type="ECO:0000313" key="19">
    <source>
        <dbReference type="EMBL" id="HAB5355883.1"/>
    </source>
</evidence>
<dbReference type="EMBL" id="DAAGMZ010000003">
    <property type="protein sequence ID" value="HAB3721207.1"/>
    <property type="molecule type" value="Genomic_DNA"/>
</dbReference>
<dbReference type="EMBL" id="DAATDA010000003">
    <property type="protein sequence ID" value="HAE8096478.1"/>
    <property type="molecule type" value="Genomic_DNA"/>
</dbReference>
<reference evidence="30 31" key="2">
    <citation type="submission" date="2017-08" db="EMBL/GenBank/DDBJ databases">
        <title>Produce relevant pathogen strain collection.</title>
        <authorList>
            <person name="Harrand S."/>
        </authorList>
    </citation>
    <scope>NUCLEOTIDE SEQUENCE [LARGE SCALE GENOMIC DNA]</scope>
    <source>
        <strain evidence="30 31">BAA 1045</strain>
    </source>
</reference>
<evidence type="ECO:0000313" key="17">
    <source>
        <dbReference type="EMBL" id="HAB4977283.1"/>
    </source>
</evidence>
<dbReference type="EMBL" id="DAAQYP010000007">
    <property type="protein sequence ID" value="HAE1408571.1"/>
    <property type="molecule type" value="Genomic_DNA"/>
</dbReference>
<dbReference type="EMBL" id="PDBK01000051">
    <property type="protein sequence ID" value="RFR75718.1"/>
    <property type="molecule type" value="Genomic_DNA"/>
</dbReference>
<sequence>MAVKIFRSDHQPASELAYRNWLRDNPDGFVVNALKSASGQNTKSDKRFTRIHRAKCKTINPLLSSTEKSGFTTGRYQKLCAINFDAVNSEARIVTGLPTIKPCRCVK</sequence>
<dbReference type="Proteomes" id="UP000260687">
    <property type="component" value="Unassembled WGS sequence"/>
</dbReference>
<evidence type="ECO:0000313" key="18">
    <source>
        <dbReference type="EMBL" id="HAB5161572.1"/>
    </source>
</evidence>
<dbReference type="EMBL" id="DAAGZF010000004">
    <property type="protein sequence ID" value="HAB5161572.1"/>
    <property type="molecule type" value="Genomic_DNA"/>
</dbReference>
<dbReference type="EMBL" id="AALLKN010000056">
    <property type="protein sequence ID" value="EDA8420035.1"/>
    <property type="molecule type" value="Genomic_DNA"/>
</dbReference>
<evidence type="ECO:0000313" key="2">
    <source>
        <dbReference type="EMBL" id="EBV8379892.1"/>
    </source>
</evidence>
<evidence type="ECO:0000313" key="29">
    <source>
        <dbReference type="EMBL" id="QVS96669.1"/>
    </source>
</evidence>
<evidence type="ECO:0000313" key="11">
    <source>
        <dbReference type="EMBL" id="HAB2197715.1"/>
    </source>
</evidence>
<dbReference type="EMBL" id="DAAFOT010000028">
    <property type="protein sequence ID" value="HAB0898589.1"/>
    <property type="molecule type" value="Genomic_DNA"/>
</dbReference>
<dbReference type="EMBL" id="AAHRQI010000003">
    <property type="protein sequence ID" value="EBZ5964656.1"/>
    <property type="molecule type" value="Genomic_DNA"/>
</dbReference>
<dbReference type="Proteomes" id="UP000839535">
    <property type="component" value="Unassembled WGS sequence"/>
</dbReference>
<reference evidence="7" key="4">
    <citation type="submission" date="2018-07" db="EMBL/GenBank/DDBJ databases">
        <authorList>
            <consortium name="GenomeTrakr network: Whole genome sequencing for foodborne pathogen traceback"/>
        </authorList>
    </citation>
    <scope>NUCLEOTIDE SEQUENCE [LARGE SCALE GENOMIC DNA]</scope>
    <source>
        <strain evidence="7">E2016005761</strain>
        <strain evidence="28">NC_WHO_S053</strain>
    </source>
</reference>
<evidence type="ECO:0000313" key="5">
    <source>
        <dbReference type="EMBL" id="ECY4087654.1"/>
    </source>
</evidence>
<evidence type="ECO:0000313" key="13">
    <source>
        <dbReference type="EMBL" id="HAB2342476.1"/>
    </source>
</evidence>
<dbReference type="EMBL" id="AAHJQT010000003">
    <property type="protein sequence ID" value="EBW9170480.1"/>
    <property type="molecule type" value="Genomic_DNA"/>
</dbReference>
<evidence type="ECO:0000313" key="8">
    <source>
        <dbReference type="EMBL" id="EDF2194176.1"/>
    </source>
</evidence>
<evidence type="ECO:0000313" key="6">
    <source>
        <dbReference type="EMBL" id="EDA8420035.1"/>
    </source>
</evidence>
<dbReference type="EMBL" id="DAAGQB010000010">
    <property type="protein sequence ID" value="HAB4092091.1"/>
    <property type="molecule type" value="Genomic_DNA"/>
</dbReference>
<dbReference type="EMBL" id="AALDBE010000044">
    <property type="protein sequence ID" value="ECY4087654.1"/>
    <property type="molecule type" value="Genomic_DNA"/>
</dbReference>
<dbReference type="EMBL" id="DAAFVD010000006">
    <property type="protein sequence ID" value="HAB1637564.1"/>
    <property type="molecule type" value="Genomic_DNA"/>
</dbReference>
<evidence type="ECO:0000313" key="22">
    <source>
        <dbReference type="EMBL" id="HAB5917118.1"/>
    </source>
</evidence>
<dbReference type="EMBL" id="AALNOF010000001">
    <property type="protein sequence ID" value="EDB4585212.1"/>
    <property type="molecule type" value="Genomic_DNA"/>
</dbReference>
<dbReference type="EMBL" id="DAAHAX010000003">
    <property type="protein sequence ID" value="HAB5355883.1"/>
    <property type="molecule type" value="Genomic_DNA"/>
</dbReference>
<dbReference type="EMBL" id="DAAGEN010000003">
    <property type="protein sequence ID" value="HAB2622205.1"/>
    <property type="molecule type" value="Genomic_DNA"/>
</dbReference>
<reference evidence="10" key="6">
    <citation type="submission" date="2019-10" db="EMBL/GenBank/DDBJ databases">
        <authorList>
            <consortium name="NCBI Pathogen Detection Project"/>
        </authorList>
    </citation>
    <scope>NUCLEOTIDE SEQUENCE</scope>
    <source>
        <strain evidence="9">118_2012K</strain>
        <strain evidence="26">2011K-1668</strain>
        <strain evidence="14">ILBSalm5410230</strain>
        <strain evidence="27">J0905</strain>
        <strain evidence="10">Salmonella enterica</strain>
    </source>
</reference>
<dbReference type="EMBL" id="AAMADB010000009">
    <property type="protein sequence ID" value="EDF2194176.1"/>
    <property type="molecule type" value="Genomic_DNA"/>
</dbReference>
<evidence type="ECO:0000313" key="1">
    <source>
        <dbReference type="EMBL" id="EBQ9718023.1"/>
    </source>
</evidence>
<gene>
    <name evidence="6" type="ORF">A4J95_17860</name>
    <name evidence="7" type="ORF">A7H28_01370</name>
    <name evidence="29" type="ORF">A9D71_08830</name>
    <name evidence="5" type="ORF">AU778_23040</name>
    <name evidence="2" type="ORF">AU856_24205</name>
    <name evidence="8" type="ORF">BZ734_13555</name>
    <name evidence="3" type="ORF">BZ777_04920</name>
    <name evidence="30" type="ORF">CRE05_23640</name>
    <name evidence="1" type="ORF">DMZ72_24130</name>
    <name evidence="28" type="ORF">DTI44_16665</name>
    <name evidence="4" type="ORF">EC480_06955</name>
    <name evidence="23" type="ORF">G2925_07840</name>
    <name evidence="24" type="ORF">G2934_15065</name>
    <name evidence="25" type="ORF">G2959_10500</name>
    <name evidence="26" type="ORF">G4O38_001015</name>
    <name evidence="27" type="ORF">G4Q34_000799</name>
    <name evidence="17" type="ORF">GB059_18385</name>
    <name evidence="18" type="ORF">GB092_10850</name>
    <name evidence="12" type="ORF">GB219_07840</name>
    <name evidence="22" type="ORF">GB323_07830</name>
    <name evidence="10" type="ORF">GB458_11340</name>
    <name evidence="13" type="ORF">GB488_07120</name>
    <name evidence="19" type="ORF">GB542_07830</name>
    <name evidence="11" type="ORF">GB560_07840</name>
    <name evidence="21" type="ORF">GB628_07120</name>
    <name evidence="20" type="ORF">GBS48_01575</name>
    <name evidence="15" type="ORF">GBW58_07835</name>
    <name evidence="16" type="ORF">GBY26_17940</name>
    <name evidence="9" type="ORF">GI501_24275</name>
    <name evidence="14" type="ORF">GJF12_07870</name>
</gene>
<dbReference type="EMBL" id="DAAGAH010000003">
    <property type="protein sequence ID" value="HAB2243673.1"/>
    <property type="molecule type" value="Genomic_DNA"/>
</dbReference>
<dbReference type="EMBL" id="DAAHFS010000003">
    <property type="protein sequence ID" value="HAB5917118.1"/>
    <property type="molecule type" value="Genomic_DNA"/>
</dbReference>
<evidence type="ECO:0000313" key="4">
    <source>
        <dbReference type="EMBL" id="EBZ5964656.1"/>
    </source>
</evidence>
<organism evidence="30 31">
    <name type="scientific">Salmonella enteritidis</name>
    <dbReference type="NCBI Taxonomy" id="149539"/>
    <lineage>
        <taxon>Bacteria</taxon>
        <taxon>Pseudomonadati</taxon>
        <taxon>Pseudomonadota</taxon>
        <taxon>Gammaproteobacteria</taxon>
        <taxon>Enterobacterales</taxon>
        <taxon>Enterobacteriaceae</taxon>
        <taxon>Salmonella</taxon>
    </lineage>
</organism>
<reference evidence="9" key="3">
    <citation type="journal article" date="2018" name="Genome Biol.">
        <title>SKESA: strategic k-mer extension for scrupulous assemblies.</title>
        <authorList>
            <person name="Souvorov A."/>
            <person name="Agarwala R."/>
            <person name="Lipman D.J."/>
        </authorList>
    </citation>
    <scope>NUCLEOTIDE SEQUENCE</scope>
    <source>
        <strain evidence="9">118_2012K</strain>
        <strain evidence="26">2011K-1668</strain>
        <strain evidence="14">ILBSalm5410230</strain>
        <strain evidence="27">J0905</strain>
        <strain evidence="10">Salmonella enterica</strain>
    </source>
</reference>
<dbReference type="EMBL" id="DAAHDL010000003">
    <property type="protein sequence ID" value="HAB5692576.1"/>
    <property type="molecule type" value="Genomic_DNA"/>
</dbReference>
<evidence type="ECO:0000313" key="21">
    <source>
        <dbReference type="EMBL" id="HAB5692576.1"/>
    </source>
</evidence>
<evidence type="ECO:0000313" key="28">
    <source>
        <dbReference type="EMBL" id="MJY19968.1"/>
    </source>
</evidence>
<dbReference type="EMBL" id="AAHGMZ010000043">
    <property type="protein sequence ID" value="EBV8379892.1"/>
    <property type="molecule type" value="Genomic_DNA"/>
</dbReference>
<evidence type="ECO:0000313" key="15">
    <source>
        <dbReference type="EMBL" id="HAB3721207.1"/>
    </source>
</evidence>
<dbReference type="EMBL" id="AAGQSU010000042">
    <property type="protein sequence ID" value="EBQ9718023.1"/>
    <property type="molecule type" value="Genomic_DNA"/>
</dbReference>
<accession>A0A403FIZ3</accession>
<evidence type="ECO:0000313" key="9">
    <source>
        <dbReference type="EMBL" id="HAB0898589.1"/>
    </source>
</evidence>
<evidence type="ECO:0000313" key="10">
    <source>
        <dbReference type="EMBL" id="HAB1637564.1"/>
    </source>
</evidence>
<evidence type="ECO:0000313" key="14">
    <source>
        <dbReference type="EMBL" id="HAB2622205.1"/>
    </source>
</evidence>
<evidence type="ECO:0000313" key="23">
    <source>
        <dbReference type="EMBL" id="HAE1222613.1"/>
    </source>
</evidence>
<dbReference type="EMBL" id="CP074661">
    <property type="protein sequence ID" value="QVS96669.1"/>
    <property type="molecule type" value="Genomic_DNA"/>
</dbReference>
<evidence type="ECO:0000313" key="16">
    <source>
        <dbReference type="EMBL" id="HAB4092091.1"/>
    </source>
</evidence>
<dbReference type="EMBL" id="DAAQXB010000003">
    <property type="protein sequence ID" value="HAE1222613.1"/>
    <property type="molecule type" value="Genomic_DNA"/>
</dbReference>
<accession>A0A379R7N0</accession>
<dbReference type="AlphaFoldDB" id="A0A379R7N0"/>
<protein>
    <submittedName>
        <fullName evidence="30">Uncharacterized protein</fullName>
    </submittedName>
</protein>
<dbReference type="EMBL" id="DAAHCE010000001">
    <property type="protein sequence ID" value="HAB5458653.1"/>
    <property type="molecule type" value="Genomic_DNA"/>
</dbReference>
<evidence type="ECO:0000313" key="20">
    <source>
        <dbReference type="EMBL" id="HAB5458653.1"/>
    </source>
</evidence>
<evidence type="ECO:0000313" key="25">
    <source>
        <dbReference type="EMBL" id="HAE1518651.1"/>
    </source>
</evidence>
<dbReference type="EMBL" id="DAAFZY010000003">
    <property type="protein sequence ID" value="HAB2197715.1"/>
    <property type="molecule type" value="Genomic_DNA"/>
</dbReference>
<dbReference type="EMBL" id="DAAGBE010000003">
    <property type="protein sequence ID" value="HAB2342476.1"/>
    <property type="molecule type" value="Genomic_DNA"/>
</dbReference>
<dbReference type="EMBL" id="DAASUZ010000003">
    <property type="protein sequence ID" value="HAE7139893.1"/>
    <property type="molecule type" value="Genomic_DNA"/>
</dbReference>
<evidence type="ECO:0000313" key="12">
    <source>
        <dbReference type="EMBL" id="HAB2243673.1"/>
    </source>
</evidence>
<evidence type="ECO:0000313" key="31">
    <source>
        <dbReference type="Proteomes" id="UP000260687"/>
    </source>
</evidence>
<evidence type="ECO:0000313" key="3">
    <source>
        <dbReference type="EMBL" id="EBW9170480.1"/>
    </source>
</evidence>
<dbReference type="EMBL" id="DAAGXP010000011">
    <property type="protein sequence ID" value="HAB4977283.1"/>
    <property type="molecule type" value="Genomic_DNA"/>
</dbReference>
<evidence type="ECO:0000313" key="26">
    <source>
        <dbReference type="EMBL" id="HAE7139893.1"/>
    </source>
</evidence>
<reference evidence="29" key="1">
    <citation type="submission" date="2016-06" db="EMBL/GenBank/DDBJ databases">
        <authorList>
            <person name="Zheng J."/>
            <person name="Timme R."/>
            <person name="Luo Y."/>
            <person name="Strain E."/>
            <person name="Allard M."/>
            <person name="Brown E."/>
        </authorList>
    </citation>
    <scope>NUCLEOTIDE SEQUENCE</scope>
    <source>
        <strain evidence="29">CFSAN008104</strain>
    </source>
</reference>
<dbReference type="EMBL" id="RTTD01000036">
    <property type="protein sequence ID" value="MJY19968.1"/>
    <property type="molecule type" value="Genomic_DNA"/>
</dbReference>
<dbReference type="RefSeq" id="WP_000268746.1">
    <property type="nucleotide sequence ID" value="NZ_CP028157.1"/>
</dbReference>